<sequence length="55" mass="6149">MVRTGALETWYQHPNGDGWTEDSFTKSFRTLAEPVDGLGDKAFYNVKNRLADGGK</sequence>
<gene>
    <name evidence="1" type="ORF">EV385_1906</name>
</gene>
<accession>A0A4Q7ZI88</accession>
<dbReference type="EMBL" id="SHKY01000001">
    <property type="protein sequence ID" value="RZU50141.1"/>
    <property type="molecule type" value="Genomic_DNA"/>
</dbReference>
<dbReference type="AlphaFoldDB" id="A0A4Q7ZI88"/>
<organism evidence="1 2">
    <name type="scientific">Krasilnikovia cinnamomea</name>
    <dbReference type="NCBI Taxonomy" id="349313"/>
    <lineage>
        <taxon>Bacteria</taxon>
        <taxon>Bacillati</taxon>
        <taxon>Actinomycetota</taxon>
        <taxon>Actinomycetes</taxon>
        <taxon>Micromonosporales</taxon>
        <taxon>Micromonosporaceae</taxon>
        <taxon>Krasilnikovia</taxon>
    </lineage>
</organism>
<keyword evidence="2" id="KW-1185">Reference proteome</keyword>
<name>A0A4Q7ZI88_9ACTN</name>
<reference evidence="1 2" key="1">
    <citation type="submission" date="2019-02" db="EMBL/GenBank/DDBJ databases">
        <title>Sequencing the genomes of 1000 actinobacteria strains.</title>
        <authorList>
            <person name="Klenk H.-P."/>
        </authorList>
    </citation>
    <scope>NUCLEOTIDE SEQUENCE [LARGE SCALE GENOMIC DNA]</scope>
    <source>
        <strain evidence="1 2">DSM 45162</strain>
    </source>
</reference>
<protein>
    <submittedName>
        <fullName evidence="1">Uncharacterized protein</fullName>
    </submittedName>
</protein>
<evidence type="ECO:0000313" key="1">
    <source>
        <dbReference type="EMBL" id="RZU50141.1"/>
    </source>
</evidence>
<evidence type="ECO:0000313" key="2">
    <source>
        <dbReference type="Proteomes" id="UP000292564"/>
    </source>
</evidence>
<proteinExistence type="predicted"/>
<comment type="caution">
    <text evidence="1">The sequence shown here is derived from an EMBL/GenBank/DDBJ whole genome shotgun (WGS) entry which is preliminary data.</text>
</comment>
<dbReference type="Proteomes" id="UP000292564">
    <property type="component" value="Unassembled WGS sequence"/>
</dbReference>